<keyword evidence="4" id="KW-1185">Reference proteome</keyword>
<dbReference type="SUPFAM" id="SSF56024">
    <property type="entry name" value="Phospholipase D/nuclease"/>
    <property type="match status" value="1"/>
</dbReference>
<sequence length="466" mass="52120">MILEEVLERAAQEYPGYEIATFREAGLPVYALTLKVLVLERKELSPIEEGVLRAVHAGLADTDDIVQFLGLPSSVLTPVLAALNSAELVNYMRSVGDASPKVAMTAKGKTALMELVTVAPEERTIPVCFDALTRKLLFISPEQLYRPRDMREFGMLEVSPASSKRPEKEDIPVEEFDKVLQRRRTSDSKPELLAIRRIERREMRFLDCLLVYYRNVANPQDIRVGFWKEDGPSVEHENAFRALGGPEQVGAKLLAEKKPSLEEMAAPLISNVEPPSGEGVAAARAPSDGPAGDAQPLMGDTLQYVQCHEHPKLLRRALTSAKKRLVIISPWVRHQVVDWGFIASLEALLRQGVQVDIGYGIDEGADDGRKDPTAKVAITKEAERDLRDLERRFKNFRLTLVGNTHRKQLICDDEFAVTTSFNWLSFKGSSRGKPRDEFGVVVRKKPYVEKAFEDAKRLLADGYTGR</sequence>
<organism evidence="3 4">
    <name type="scientific">Ramlibacter monticola</name>
    <dbReference type="NCBI Taxonomy" id="1926872"/>
    <lineage>
        <taxon>Bacteria</taxon>
        <taxon>Pseudomonadati</taxon>
        <taxon>Pseudomonadota</taxon>
        <taxon>Betaproteobacteria</taxon>
        <taxon>Burkholderiales</taxon>
        <taxon>Comamonadaceae</taxon>
        <taxon>Ramlibacter</taxon>
    </lineage>
</organism>
<feature type="region of interest" description="Disordered" evidence="1">
    <location>
        <begin position="272"/>
        <end position="293"/>
    </location>
</feature>
<comment type="caution">
    <text evidence="3">The sequence shown here is derived from an EMBL/GenBank/DDBJ whole genome shotgun (WGS) entry which is preliminary data.</text>
</comment>
<dbReference type="CDD" id="cd09133">
    <property type="entry name" value="PLDc_unchar5"/>
    <property type="match status" value="1"/>
</dbReference>
<reference evidence="3 4" key="1">
    <citation type="journal article" date="2017" name="Int. J. Syst. Evol. Microbiol.">
        <title>Ramlibacter monticola sp. nov., isolated from forest soil.</title>
        <authorList>
            <person name="Chaudhary D.K."/>
            <person name="Kim J."/>
        </authorList>
    </citation>
    <scope>NUCLEOTIDE SEQUENCE [LARGE SCALE GENOMIC DNA]</scope>
    <source>
        <strain evidence="3 4">KACC 19175</strain>
    </source>
</reference>
<gene>
    <name evidence="3" type="ORF">JJ685_20715</name>
</gene>
<feature type="domain" description="Phospholipase D-like" evidence="2">
    <location>
        <begin position="314"/>
        <end position="449"/>
    </location>
</feature>
<evidence type="ECO:0000259" key="2">
    <source>
        <dbReference type="Pfam" id="PF13091"/>
    </source>
</evidence>
<protein>
    <recommendedName>
        <fullName evidence="2">Phospholipase D-like domain-containing protein</fullName>
    </recommendedName>
</protein>
<accession>A0A937CW34</accession>
<dbReference type="Proteomes" id="UP000599109">
    <property type="component" value="Unassembled WGS sequence"/>
</dbReference>
<proteinExistence type="predicted"/>
<evidence type="ECO:0000256" key="1">
    <source>
        <dbReference type="SAM" id="MobiDB-lite"/>
    </source>
</evidence>
<dbReference type="InterPro" id="IPR025202">
    <property type="entry name" value="PLD-like_dom"/>
</dbReference>
<name>A0A937CW34_9BURK</name>
<dbReference type="EMBL" id="JAEQNE010000005">
    <property type="protein sequence ID" value="MBL0393572.1"/>
    <property type="molecule type" value="Genomic_DNA"/>
</dbReference>
<dbReference type="Gene3D" id="3.30.870.10">
    <property type="entry name" value="Endonuclease Chain A"/>
    <property type="match status" value="1"/>
</dbReference>
<evidence type="ECO:0000313" key="4">
    <source>
        <dbReference type="Proteomes" id="UP000599109"/>
    </source>
</evidence>
<evidence type="ECO:0000313" key="3">
    <source>
        <dbReference type="EMBL" id="MBL0393572.1"/>
    </source>
</evidence>
<dbReference type="Pfam" id="PF13091">
    <property type="entry name" value="PLDc_2"/>
    <property type="match status" value="1"/>
</dbReference>
<dbReference type="AlphaFoldDB" id="A0A937CW34"/>
<dbReference type="RefSeq" id="WP_201676225.1">
    <property type="nucleotide sequence ID" value="NZ_JAEQNE010000005.1"/>
</dbReference>